<sequence>MEALAAPGVFNFLASAIESPPSDPRLRNTIEIFSLGTLLHYHRHRDHCLDLDATLAAKLLQLTLISISNECDGLKVPITQLAEQYGIPTTVELDRAIIYMVDHKYVDMTIAGDSLVIGPALVYRDSYDPEIYQLQLLSEEEVAARSVPLAKDNLQHWFDHQVAPLRQEFVASSKKRKPSQ</sequence>
<dbReference type="OMA" id="TVEIFAF"/>
<reference evidence="1 2" key="1">
    <citation type="submission" date="2019-07" db="EMBL/GenBank/DDBJ databases">
        <title>Genome assembly of two rare yeast pathogens: Diutina rugosa and Trichomonascus ciferrii.</title>
        <authorList>
            <person name="Mixao V."/>
            <person name="Saus E."/>
            <person name="Hansen A."/>
            <person name="Lass-Flor C."/>
            <person name="Gabaldon T."/>
        </authorList>
    </citation>
    <scope>NUCLEOTIDE SEQUENCE [LARGE SCALE GENOMIC DNA]</scope>
    <source>
        <strain evidence="1 2">CBS 613</strain>
    </source>
</reference>
<dbReference type="Proteomes" id="UP000449547">
    <property type="component" value="Unassembled WGS sequence"/>
</dbReference>
<dbReference type="EMBL" id="SWFT01000042">
    <property type="protein sequence ID" value="KAA8905724.1"/>
    <property type="molecule type" value="Genomic_DNA"/>
</dbReference>
<dbReference type="OrthoDB" id="10265275at2759"/>
<gene>
    <name evidence="1" type="ORF">DIURU_001386</name>
</gene>
<evidence type="ECO:0000313" key="2">
    <source>
        <dbReference type="Proteomes" id="UP000449547"/>
    </source>
</evidence>
<dbReference type="VEuPathDB" id="FungiDB:DIURU_001386"/>
<keyword evidence="2" id="KW-1185">Reference proteome</keyword>
<organism evidence="1 2">
    <name type="scientific">Diutina rugosa</name>
    <name type="common">Yeast</name>
    <name type="synonym">Candida rugosa</name>
    <dbReference type="NCBI Taxonomy" id="5481"/>
    <lineage>
        <taxon>Eukaryota</taxon>
        <taxon>Fungi</taxon>
        <taxon>Dikarya</taxon>
        <taxon>Ascomycota</taxon>
        <taxon>Saccharomycotina</taxon>
        <taxon>Pichiomycetes</taxon>
        <taxon>Debaryomycetaceae</taxon>
        <taxon>Diutina</taxon>
    </lineage>
</organism>
<accession>A0A642UUU2</accession>
<dbReference type="AlphaFoldDB" id="A0A642UUU2"/>
<dbReference type="GeneID" id="54780039"/>
<comment type="caution">
    <text evidence="1">The sequence shown here is derived from an EMBL/GenBank/DDBJ whole genome shotgun (WGS) entry which is preliminary data.</text>
</comment>
<name>A0A642UUU2_DIURU</name>
<evidence type="ECO:0008006" key="3">
    <source>
        <dbReference type="Google" id="ProtNLM"/>
    </source>
</evidence>
<protein>
    <recommendedName>
        <fullName evidence="3">PCI domain-containing protein</fullName>
    </recommendedName>
</protein>
<proteinExistence type="predicted"/>
<dbReference type="RefSeq" id="XP_034013834.1">
    <property type="nucleotide sequence ID" value="XM_034153923.1"/>
</dbReference>
<evidence type="ECO:0000313" key="1">
    <source>
        <dbReference type="EMBL" id="KAA8905724.1"/>
    </source>
</evidence>